<dbReference type="PANTHER" id="PTHR46044">
    <property type="entry name" value="NITRILASE"/>
    <property type="match status" value="1"/>
</dbReference>
<feature type="region of interest" description="Disordered" evidence="2">
    <location>
        <begin position="269"/>
        <end position="321"/>
    </location>
</feature>
<evidence type="ECO:0000256" key="1">
    <source>
        <dbReference type="ARBA" id="ARBA00008129"/>
    </source>
</evidence>
<reference evidence="4 5" key="1">
    <citation type="submission" date="2023-09" db="EMBL/GenBank/DDBJ databases">
        <title>Multi-omics analysis of a traditional fermented food reveals byproduct-associated fungal strains for waste-to-food upcycling.</title>
        <authorList>
            <consortium name="Lawrence Berkeley National Laboratory"/>
            <person name="Rekdal V.M."/>
            <person name="Villalobos-Escobedo J.M."/>
            <person name="Rodriguez-Valeron N."/>
            <person name="Garcia M.O."/>
            <person name="Vasquez D.P."/>
            <person name="Damayanti I."/>
            <person name="Sorensen P.M."/>
            <person name="Baidoo E.E."/>
            <person name="De Carvalho A.C."/>
            <person name="Riley R."/>
            <person name="Lipzen A."/>
            <person name="He G."/>
            <person name="Yan M."/>
            <person name="Haridas S."/>
            <person name="Daum C."/>
            <person name="Yoshinaga Y."/>
            <person name="Ng V."/>
            <person name="Grigoriev I.V."/>
            <person name="Munk R."/>
            <person name="Nuraida L."/>
            <person name="Wijaya C.H."/>
            <person name="Morales P.-C."/>
            <person name="Keasling J.D."/>
        </authorList>
    </citation>
    <scope>NUCLEOTIDE SEQUENCE [LARGE SCALE GENOMIC DNA]</scope>
    <source>
        <strain evidence="4 5">FGSC 2613</strain>
    </source>
</reference>
<sequence>MAHSKIRIATASPSTQSTTSETLSQIAHLARRAASNHVDILLLPEAYIGGYPRGTNFGCVMGSRSAEGRDEYLRYFQAAVDLGDIVGEGGAGGLEKWVRRELVGDEIQGRVQEGDKGDKVKNKRGDGTREELERIARETGVFLVTGCIEKAGGSLYCSAVYVCPKMGMIGKRRKVMPTAIERLVWAQGSPATLRAVSTVIRGVRINLAAAICWENYMPMLRQSLYSQNINLYLAPTADGRDTWLPLMRTVAIEGRCFVVTSNMCVRKDGGKQQAKTNGGPTLAQQQQEQQQQTGTSAVADPSPYSRSDSHSRPKHIRRQSIFDEDGNEIVLPCCNDQGVVEVEAEAGIHDEAVSTTTAKTSLSSATTPAASAPAPALAPKPDNNGKTFKCPVIDRSTGAKTEEEFVSRGGSAIVSPFGDVLAGPQWEDDEGIIWADVDFEDCIRGRLDLDTAGSYSRNDTFKLKVEGLDLSPLPYQ</sequence>
<dbReference type="Pfam" id="PF00795">
    <property type="entry name" value="CN_hydrolase"/>
    <property type="match status" value="1"/>
</dbReference>
<feature type="compositionally biased region" description="Low complexity" evidence="2">
    <location>
        <begin position="357"/>
        <end position="381"/>
    </location>
</feature>
<keyword evidence="5" id="KW-1185">Reference proteome</keyword>
<comment type="similarity">
    <text evidence="1">Belongs to the carbon-nitrogen hydrolase superfamily. Nitrilase family.</text>
</comment>
<dbReference type="InterPro" id="IPR036526">
    <property type="entry name" value="C-N_Hydrolase_sf"/>
</dbReference>
<comment type="caution">
    <text evidence="4">The sequence shown here is derived from an EMBL/GenBank/DDBJ whole genome shotgun (WGS) entry which is preliminary data.</text>
</comment>
<dbReference type="InterPro" id="IPR044149">
    <property type="entry name" value="Nitrilases_CHs"/>
</dbReference>
<dbReference type="InterPro" id="IPR003010">
    <property type="entry name" value="C-N_Hydrolase"/>
</dbReference>
<dbReference type="PANTHER" id="PTHR46044:SF12">
    <property type="entry name" value="HYDROLASE"/>
    <property type="match status" value="1"/>
</dbReference>
<dbReference type="Gene3D" id="3.60.110.10">
    <property type="entry name" value="Carbon-nitrogen hydrolase"/>
    <property type="match status" value="2"/>
</dbReference>
<evidence type="ECO:0000313" key="5">
    <source>
        <dbReference type="Proteomes" id="UP001451303"/>
    </source>
</evidence>
<dbReference type="EMBL" id="JAVLET010000004">
    <property type="protein sequence ID" value="KAL0470437.1"/>
    <property type="molecule type" value="Genomic_DNA"/>
</dbReference>
<keyword evidence="4" id="KW-0378">Hydrolase</keyword>
<dbReference type="Proteomes" id="UP001451303">
    <property type="component" value="Unassembled WGS sequence"/>
</dbReference>
<dbReference type="PROSITE" id="PS50263">
    <property type="entry name" value="CN_HYDROLASE"/>
    <property type="match status" value="1"/>
</dbReference>
<feature type="compositionally biased region" description="Polar residues" evidence="2">
    <location>
        <begin position="273"/>
        <end position="283"/>
    </location>
</feature>
<name>A0ABR3DCN8_NEUIN</name>
<evidence type="ECO:0000259" key="3">
    <source>
        <dbReference type="PROSITE" id="PS50263"/>
    </source>
</evidence>
<gene>
    <name evidence="4" type="ORF">QR685DRAFT_523613</name>
</gene>
<dbReference type="SUPFAM" id="SSF56317">
    <property type="entry name" value="Carbon-nitrogen hydrolase"/>
    <property type="match status" value="2"/>
</dbReference>
<protein>
    <submittedName>
        <fullName evidence="4">Carbon-nitrogen hydrolase</fullName>
    </submittedName>
</protein>
<evidence type="ECO:0000313" key="4">
    <source>
        <dbReference type="EMBL" id="KAL0470437.1"/>
    </source>
</evidence>
<organism evidence="4 5">
    <name type="scientific">Neurospora intermedia</name>
    <dbReference type="NCBI Taxonomy" id="5142"/>
    <lineage>
        <taxon>Eukaryota</taxon>
        <taxon>Fungi</taxon>
        <taxon>Dikarya</taxon>
        <taxon>Ascomycota</taxon>
        <taxon>Pezizomycotina</taxon>
        <taxon>Sordariomycetes</taxon>
        <taxon>Sordariomycetidae</taxon>
        <taxon>Sordariales</taxon>
        <taxon>Sordariaceae</taxon>
        <taxon>Neurospora</taxon>
    </lineage>
</organism>
<dbReference type="GO" id="GO:0016787">
    <property type="term" value="F:hydrolase activity"/>
    <property type="evidence" value="ECO:0007669"/>
    <property type="project" value="UniProtKB-KW"/>
</dbReference>
<proteinExistence type="inferred from homology"/>
<feature type="region of interest" description="Disordered" evidence="2">
    <location>
        <begin position="357"/>
        <end position="387"/>
    </location>
</feature>
<feature type="domain" description="CN hydrolase" evidence="3">
    <location>
        <begin position="6"/>
        <end position="439"/>
    </location>
</feature>
<evidence type="ECO:0000256" key="2">
    <source>
        <dbReference type="SAM" id="MobiDB-lite"/>
    </source>
</evidence>
<accession>A0ABR3DCN8</accession>